<dbReference type="InterPro" id="IPR027417">
    <property type="entry name" value="P-loop_NTPase"/>
</dbReference>
<protein>
    <submittedName>
        <fullName evidence="5">ABC-2 type transport system ATP-binding protein/oleandomycin transport system ATP-binding protein</fullName>
    </submittedName>
</protein>
<dbReference type="PROSITE" id="PS50893">
    <property type="entry name" value="ABC_TRANSPORTER_2"/>
    <property type="match status" value="1"/>
</dbReference>
<evidence type="ECO:0000259" key="4">
    <source>
        <dbReference type="PROSITE" id="PS50893"/>
    </source>
</evidence>
<dbReference type="PANTHER" id="PTHR42939:SF1">
    <property type="entry name" value="ABC TRANSPORTER ATP-BINDING PROTEIN ALBC-RELATED"/>
    <property type="match status" value="1"/>
</dbReference>
<dbReference type="SMART" id="SM00382">
    <property type="entry name" value="AAA"/>
    <property type="match status" value="1"/>
</dbReference>
<evidence type="ECO:0000256" key="3">
    <source>
        <dbReference type="ARBA" id="ARBA00022840"/>
    </source>
</evidence>
<dbReference type="RefSeq" id="WP_170839726.1">
    <property type="nucleotide sequence ID" value="NZ_FOCQ01000003.1"/>
</dbReference>
<keyword evidence="1" id="KW-0813">Transport</keyword>
<proteinExistence type="predicted"/>
<accession>A0A1H8C3F2</accession>
<sequence>MRIDWSHVSKIYEPRKEIRGPYHRRTRHMGLLDFSASVRRGITAILGPEGSGKTTLLRLTATWMVPDDGRITYINHDGETYVWSKGSVITSGTSSLGNLKEQISYIPHTKKLDHDITVELSLLHLAQLRRVPNPKKRSAEMIAKWGLAAYRRTPLHQLAGGVLKRYLLAQSLIVSPKIWLLDEPTNGLDELGKRLLWQELKNNPADRITLIATDDMDLAECSDDLMLLEAGSCRRLGRKKLLTASVPEGTVAAWYRAMQAFSQLRSYQR</sequence>
<feature type="domain" description="ABC transporter" evidence="4">
    <location>
        <begin position="3"/>
        <end position="255"/>
    </location>
</feature>
<evidence type="ECO:0000256" key="1">
    <source>
        <dbReference type="ARBA" id="ARBA00022448"/>
    </source>
</evidence>
<gene>
    <name evidence="5" type="ORF">SAMN05444955_10345</name>
</gene>
<dbReference type="InterPro" id="IPR003593">
    <property type="entry name" value="AAA+_ATPase"/>
</dbReference>
<dbReference type="InterPro" id="IPR003439">
    <property type="entry name" value="ABC_transporter-like_ATP-bd"/>
</dbReference>
<keyword evidence="3 5" id="KW-0067">ATP-binding</keyword>
<dbReference type="STRING" id="1173111.SAMN05444955_10345"/>
<dbReference type="Proteomes" id="UP000199695">
    <property type="component" value="Unassembled WGS sequence"/>
</dbReference>
<evidence type="ECO:0000313" key="6">
    <source>
        <dbReference type="Proteomes" id="UP000199695"/>
    </source>
</evidence>
<name>A0A1H8C3F2_9BACL</name>
<keyword evidence="6" id="KW-1185">Reference proteome</keyword>
<reference evidence="5 6" key="1">
    <citation type="submission" date="2016-10" db="EMBL/GenBank/DDBJ databases">
        <authorList>
            <person name="de Groot N.N."/>
        </authorList>
    </citation>
    <scope>NUCLEOTIDE SEQUENCE [LARGE SCALE GENOMIC DNA]</scope>
    <source>
        <strain evidence="5 6">DSM 46701</strain>
    </source>
</reference>
<dbReference type="AlphaFoldDB" id="A0A1H8C3F2"/>
<dbReference type="Pfam" id="PF00005">
    <property type="entry name" value="ABC_tran"/>
    <property type="match status" value="1"/>
</dbReference>
<evidence type="ECO:0000313" key="5">
    <source>
        <dbReference type="EMBL" id="SEM89603.1"/>
    </source>
</evidence>
<dbReference type="GO" id="GO:0005524">
    <property type="term" value="F:ATP binding"/>
    <property type="evidence" value="ECO:0007669"/>
    <property type="project" value="UniProtKB-KW"/>
</dbReference>
<evidence type="ECO:0000256" key="2">
    <source>
        <dbReference type="ARBA" id="ARBA00022741"/>
    </source>
</evidence>
<organism evidence="5 6">
    <name type="scientific">Lihuaxuella thermophila</name>
    <dbReference type="NCBI Taxonomy" id="1173111"/>
    <lineage>
        <taxon>Bacteria</taxon>
        <taxon>Bacillati</taxon>
        <taxon>Bacillota</taxon>
        <taxon>Bacilli</taxon>
        <taxon>Bacillales</taxon>
        <taxon>Thermoactinomycetaceae</taxon>
        <taxon>Lihuaxuella</taxon>
    </lineage>
</organism>
<dbReference type="EMBL" id="FOCQ01000003">
    <property type="protein sequence ID" value="SEM89603.1"/>
    <property type="molecule type" value="Genomic_DNA"/>
</dbReference>
<dbReference type="SUPFAM" id="SSF52540">
    <property type="entry name" value="P-loop containing nucleoside triphosphate hydrolases"/>
    <property type="match status" value="1"/>
</dbReference>
<keyword evidence="2" id="KW-0547">Nucleotide-binding</keyword>
<dbReference type="InterPro" id="IPR051782">
    <property type="entry name" value="ABC_Transporter_VariousFunc"/>
</dbReference>
<dbReference type="PANTHER" id="PTHR42939">
    <property type="entry name" value="ABC TRANSPORTER ATP-BINDING PROTEIN ALBC-RELATED"/>
    <property type="match status" value="1"/>
</dbReference>
<dbReference type="GO" id="GO:0016887">
    <property type="term" value="F:ATP hydrolysis activity"/>
    <property type="evidence" value="ECO:0007669"/>
    <property type="project" value="InterPro"/>
</dbReference>
<dbReference type="Gene3D" id="3.40.50.300">
    <property type="entry name" value="P-loop containing nucleotide triphosphate hydrolases"/>
    <property type="match status" value="1"/>
</dbReference>